<dbReference type="AlphaFoldDB" id="A0AAW4L9P7"/>
<evidence type="ECO:0000313" key="2">
    <source>
        <dbReference type="EMBL" id="MBT0664764.1"/>
    </source>
</evidence>
<keyword evidence="1" id="KW-0732">Signal</keyword>
<dbReference type="Proteomes" id="UP000811899">
    <property type="component" value="Unassembled WGS sequence"/>
</dbReference>
<dbReference type="RefSeq" id="WP_214171548.1">
    <property type="nucleotide sequence ID" value="NZ_JAHCVJ010000004.1"/>
</dbReference>
<feature type="chain" id="PRO_5043890499" evidence="1">
    <location>
        <begin position="20"/>
        <end position="607"/>
    </location>
</feature>
<accession>A0AAW4L9P7</accession>
<feature type="signal peptide" evidence="1">
    <location>
        <begin position="1"/>
        <end position="19"/>
    </location>
</feature>
<keyword evidence="3" id="KW-1185">Reference proteome</keyword>
<organism evidence="2 3">
    <name type="scientific">Geoanaerobacter pelophilus</name>
    <dbReference type="NCBI Taxonomy" id="60036"/>
    <lineage>
        <taxon>Bacteria</taxon>
        <taxon>Pseudomonadati</taxon>
        <taxon>Thermodesulfobacteriota</taxon>
        <taxon>Desulfuromonadia</taxon>
        <taxon>Geobacterales</taxon>
        <taxon>Geobacteraceae</taxon>
        <taxon>Geoanaerobacter</taxon>
    </lineage>
</organism>
<comment type="caution">
    <text evidence="2">The sequence shown here is derived from an EMBL/GenBank/DDBJ whole genome shotgun (WGS) entry which is preliminary data.</text>
</comment>
<protein>
    <submittedName>
        <fullName evidence="2">Uncharacterized protein</fullName>
    </submittedName>
</protein>
<name>A0AAW4L9P7_9BACT</name>
<proteinExistence type="predicted"/>
<evidence type="ECO:0000313" key="3">
    <source>
        <dbReference type="Proteomes" id="UP000811899"/>
    </source>
</evidence>
<dbReference type="EMBL" id="JAHCVJ010000004">
    <property type="protein sequence ID" value="MBT0664764.1"/>
    <property type="molecule type" value="Genomic_DNA"/>
</dbReference>
<gene>
    <name evidence="2" type="ORF">KI809_10675</name>
</gene>
<reference evidence="2 3" key="1">
    <citation type="submission" date="2021-05" db="EMBL/GenBank/DDBJ databases">
        <title>The draft genome of Geobacter pelophilus DSM 12255.</title>
        <authorList>
            <person name="Xu Z."/>
            <person name="Masuda Y."/>
            <person name="Itoh H."/>
            <person name="Senoo K."/>
        </authorList>
    </citation>
    <scope>NUCLEOTIDE SEQUENCE [LARGE SCALE GENOMIC DNA]</scope>
    <source>
        <strain evidence="2 3">DSM 12255</strain>
    </source>
</reference>
<sequence>MRFWVGCSIIFILSTSVFAEDVSRPTVVLRPCGGTRVALTDNICVPGDIYDTEGAYYIDGEGIYGYLYPKLQNVLAPATHSHAAATTTTDGFYSASDKSRIEAWLLSGAPSTKSEGATCSGAWTSLQAAGYSLSTAKAKWSCIANQVTDITAIGTDWAAFANAACKSSVVVVSACSHMFERPATVAAGTTVAGEGNLSIISPKEDIFPTANALIEVAGTGQYMTYTPGNKVVVKNLALMETDKVTTGPIGGAGSYGVFTGIKMAPQTGLDVTDVQFLHLNKGVVMPDLGERLNYQHNYTYRTLRPVYIAGSVGNVKVKHSTFNTTYKASSSNEAVVTTAANIGIDDFEFVDNAIYWLKGFVDYTNTTAMPNFVKVADNRGYFYRGQPIMFNVVMAQYEMDVSRNFLWNYSASGAPLINIGGGVATVRDNVTGHDGGSAYCFVKVNNADAVVQFSGNTYGYQYGICASDNIQVTVNISGDNHSGSTIRRSQFAYPYKVTLLGDYRKTLTHSAATTIVPDMDEYQIYITGTGTVNLPAVGFSQIMSYNGRYRITNATANAKTIGIGPEGNTRIIDRFGTVMYTIDIPAFSSKEFSFVSNDYRNWVEVIP</sequence>
<evidence type="ECO:0000256" key="1">
    <source>
        <dbReference type="SAM" id="SignalP"/>
    </source>
</evidence>